<evidence type="ECO:0000313" key="3">
    <source>
        <dbReference type="Proteomes" id="UP000010931"/>
    </source>
</evidence>
<protein>
    <submittedName>
        <fullName evidence="2">Uncharacterized protein</fullName>
    </submittedName>
</protein>
<name>L7FB64_STRT8</name>
<evidence type="ECO:0000313" key="2">
    <source>
        <dbReference type="EMBL" id="ELP68291.1"/>
    </source>
</evidence>
<evidence type="ECO:0000256" key="1">
    <source>
        <dbReference type="SAM" id="Phobius"/>
    </source>
</evidence>
<keyword evidence="1" id="KW-0472">Membrane</keyword>
<comment type="caution">
    <text evidence="2">The sequence shown here is derived from an EMBL/GenBank/DDBJ whole genome shotgun (WGS) entry which is preliminary data.</text>
</comment>
<dbReference type="Proteomes" id="UP000010931">
    <property type="component" value="Unassembled WGS sequence"/>
</dbReference>
<proteinExistence type="predicted"/>
<accession>L7FB64</accession>
<dbReference type="AlphaFoldDB" id="L7FB64"/>
<sequence>MPRVGNSPGLPAEFATLSSSAFSAFCAVHAFTVYVFSTFDKAEQCSVS</sequence>
<organism evidence="2 3">
    <name type="scientific">Streptomyces turgidiscabies (strain Car8)</name>
    <dbReference type="NCBI Taxonomy" id="698760"/>
    <lineage>
        <taxon>Bacteria</taxon>
        <taxon>Bacillati</taxon>
        <taxon>Actinomycetota</taxon>
        <taxon>Actinomycetes</taxon>
        <taxon>Kitasatosporales</taxon>
        <taxon>Streptomycetaceae</taxon>
        <taxon>Streptomyces</taxon>
    </lineage>
</organism>
<gene>
    <name evidence="2" type="ORF">STRTUCAR8_04943</name>
</gene>
<reference evidence="2 3" key="1">
    <citation type="journal article" date="2011" name="Plasmid">
        <title>Streptomyces turgidiscabies Car8 contains a modular pathogenicity island that shares virulence genes with other actinobacterial plant pathogens.</title>
        <authorList>
            <person name="Huguet-Tapia J.C."/>
            <person name="Badger J.H."/>
            <person name="Loria R."/>
            <person name="Pettis G.S."/>
        </authorList>
    </citation>
    <scope>NUCLEOTIDE SEQUENCE [LARGE SCALE GENOMIC DNA]</scope>
    <source>
        <strain evidence="2 3">Car8</strain>
    </source>
</reference>
<dbReference type="EMBL" id="AEJB01000223">
    <property type="protein sequence ID" value="ELP68291.1"/>
    <property type="molecule type" value="Genomic_DNA"/>
</dbReference>
<feature type="transmembrane region" description="Helical" evidence="1">
    <location>
        <begin position="20"/>
        <end position="39"/>
    </location>
</feature>
<keyword evidence="3" id="KW-1185">Reference proteome</keyword>
<keyword evidence="1" id="KW-1133">Transmembrane helix</keyword>
<keyword evidence="1" id="KW-0812">Transmembrane</keyword>